<dbReference type="Proteomes" id="UP000031552">
    <property type="component" value="Unassembled WGS sequence"/>
</dbReference>
<dbReference type="OrthoDB" id="9808002at2"/>
<dbReference type="Gene3D" id="3.40.640.10">
    <property type="entry name" value="Type I PLP-dependent aspartate aminotransferase-like (Major domain)"/>
    <property type="match status" value="1"/>
</dbReference>
<dbReference type="PANTHER" id="PTHR11601">
    <property type="entry name" value="CYSTEINE DESULFURYLASE FAMILY MEMBER"/>
    <property type="match status" value="1"/>
</dbReference>
<evidence type="ECO:0000256" key="3">
    <source>
        <dbReference type="ARBA" id="ARBA00022679"/>
    </source>
</evidence>
<dbReference type="GO" id="GO:0051536">
    <property type="term" value="F:iron-sulfur cluster binding"/>
    <property type="evidence" value="ECO:0007669"/>
    <property type="project" value="UniProtKB-KW"/>
</dbReference>
<dbReference type="PANTHER" id="PTHR11601:SF34">
    <property type="entry name" value="CYSTEINE DESULFURASE"/>
    <property type="match status" value="1"/>
</dbReference>
<evidence type="ECO:0000256" key="7">
    <source>
        <dbReference type="ARBA" id="ARBA00023014"/>
    </source>
</evidence>
<keyword evidence="11" id="KW-1185">Reference proteome</keyword>
<comment type="similarity">
    <text evidence="2">Belongs to the class-V pyridoxal-phosphate-dependent aminotransferase family. NifS/IscS subfamily.</text>
</comment>
<evidence type="ECO:0000313" key="11">
    <source>
        <dbReference type="Proteomes" id="UP000031552"/>
    </source>
</evidence>
<sequence length="378" mass="41278">MKRIYLDNNASTFIDPKVLEVLKQELEVSQGNPSSTHFFGQELKKKLANARSTIASAFNIKPSEIYFTSGATESANLIIRGLLDLSKPIHAVTTSIEHDAVYKTFKDLEKKGLKVSYVKPEKSGSVSLEAIKREVNPNTALIAVMAANNETGVINPIQSIAEFSESLKIPFFVDATQIIGKAAFTLHEGITAFCMSGHKIHGPKGIGMAFIRKKTPFSPLIAGGEQEFGKRGGTENSAAIVALAAAFTRLHESEGAIDRMSYLRDLFEKEILHRLKEVYINGGNPRICNTSNLCFKGVDGEALLTSLDLQGIAASHGSACSSGALKPSRILLEMGLEEKMARSSLRFSLSRFTEESEIREAIQIICTLVENFRSFSKS</sequence>
<evidence type="ECO:0000256" key="5">
    <source>
        <dbReference type="ARBA" id="ARBA00022898"/>
    </source>
</evidence>
<dbReference type="SUPFAM" id="SSF53383">
    <property type="entry name" value="PLP-dependent transferases"/>
    <property type="match status" value="1"/>
</dbReference>
<dbReference type="Gene3D" id="3.90.1150.10">
    <property type="entry name" value="Aspartate Aminotransferase, domain 1"/>
    <property type="match status" value="1"/>
</dbReference>
<dbReference type="eggNOG" id="COG1104">
    <property type="taxonomic scope" value="Bacteria"/>
</dbReference>
<evidence type="ECO:0000313" key="10">
    <source>
        <dbReference type="EMBL" id="CDR33673.1"/>
    </source>
</evidence>
<dbReference type="EC" id="2.8.1.7" evidence="10"/>
<dbReference type="PIRSF" id="PIRSF005572">
    <property type="entry name" value="NifS"/>
    <property type="match status" value="1"/>
</dbReference>
<accession>A0A090D1Q7</accession>
<evidence type="ECO:0000256" key="8">
    <source>
        <dbReference type="ARBA" id="ARBA00050776"/>
    </source>
</evidence>
<feature type="domain" description="Aminotransferase class V" evidence="9">
    <location>
        <begin position="4"/>
        <end position="358"/>
    </location>
</feature>
<dbReference type="InterPro" id="IPR015422">
    <property type="entry name" value="PyrdxlP-dep_Trfase_small"/>
</dbReference>
<proteinExistence type="inferred from homology"/>
<dbReference type="Gene3D" id="1.10.260.50">
    <property type="match status" value="1"/>
</dbReference>
<keyword evidence="3 10" id="KW-0808">Transferase</keyword>
<dbReference type="InterPro" id="IPR000192">
    <property type="entry name" value="Aminotrans_V_dom"/>
</dbReference>
<evidence type="ECO:0000256" key="1">
    <source>
        <dbReference type="ARBA" id="ARBA00001933"/>
    </source>
</evidence>
<dbReference type="InterPro" id="IPR016454">
    <property type="entry name" value="Cysteine_dSase"/>
</dbReference>
<dbReference type="InterPro" id="IPR015421">
    <property type="entry name" value="PyrdxlP-dep_Trfase_major"/>
</dbReference>
<comment type="cofactor">
    <cofactor evidence="1">
        <name>pyridoxal 5'-phosphate</name>
        <dbReference type="ChEBI" id="CHEBI:597326"/>
    </cofactor>
</comment>
<keyword evidence="7" id="KW-0411">Iron-sulfur</keyword>
<evidence type="ECO:0000259" key="9">
    <source>
        <dbReference type="Pfam" id="PF00266"/>
    </source>
</evidence>
<dbReference type="GO" id="GO:0046872">
    <property type="term" value="F:metal ion binding"/>
    <property type="evidence" value="ECO:0007669"/>
    <property type="project" value="UniProtKB-KW"/>
</dbReference>
<reference evidence="10" key="2">
    <citation type="submission" date="2014-09" db="EMBL/GenBank/DDBJ databases">
        <title>Criblamydia sequanensis harbors a mega-plasmid encoding arsenite resistance.</title>
        <authorList>
            <person name="Bertelli C."/>
            <person name="Goesmann A."/>
            <person name="Greub G."/>
        </authorList>
    </citation>
    <scope>NUCLEOTIDE SEQUENCE [LARGE SCALE GENOMIC DNA]</scope>
    <source>
        <strain evidence="10">CRIB-18</strain>
    </source>
</reference>
<protein>
    <submittedName>
        <fullName evidence="10">Cysteine desulfurase</fullName>
        <ecNumber evidence="10">2.8.1.7</ecNumber>
    </submittedName>
</protein>
<comment type="catalytic activity">
    <reaction evidence="8">
        <text>(sulfur carrier)-H + L-cysteine = (sulfur carrier)-SH + L-alanine</text>
        <dbReference type="Rhea" id="RHEA:43892"/>
        <dbReference type="Rhea" id="RHEA-COMP:14737"/>
        <dbReference type="Rhea" id="RHEA-COMP:14739"/>
        <dbReference type="ChEBI" id="CHEBI:29917"/>
        <dbReference type="ChEBI" id="CHEBI:35235"/>
        <dbReference type="ChEBI" id="CHEBI:57972"/>
        <dbReference type="ChEBI" id="CHEBI:64428"/>
        <dbReference type="EC" id="2.8.1.7"/>
    </reaction>
</comment>
<dbReference type="GO" id="GO:0031071">
    <property type="term" value="F:cysteine desulfurase activity"/>
    <property type="evidence" value="ECO:0007669"/>
    <property type="project" value="UniProtKB-EC"/>
</dbReference>
<evidence type="ECO:0000256" key="2">
    <source>
        <dbReference type="ARBA" id="ARBA00006490"/>
    </source>
</evidence>
<dbReference type="EMBL" id="CCEJ010000003">
    <property type="protein sequence ID" value="CDR33673.1"/>
    <property type="molecule type" value="Genomic_DNA"/>
</dbReference>
<keyword evidence="6" id="KW-0408">Iron</keyword>
<comment type="caution">
    <text evidence="10">The sequence shown here is derived from an EMBL/GenBank/DDBJ whole genome shotgun (WGS) entry which is preliminary data.</text>
</comment>
<dbReference type="Pfam" id="PF00266">
    <property type="entry name" value="Aminotran_5"/>
    <property type="match status" value="1"/>
</dbReference>
<evidence type="ECO:0000256" key="4">
    <source>
        <dbReference type="ARBA" id="ARBA00022723"/>
    </source>
</evidence>
<organism evidence="10 11">
    <name type="scientific">Candidatus Criblamydia sequanensis CRIB-18</name>
    <dbReference type="NCBI Taxonomy" id="1437425"/>
    <lineage>
        <taxon>Bacteria</taxon>
        <taxon>Pseudomonadati</taxon>
        <taxon>Chlamydiota</taxon>
        <taxon>Chlamydiia</taxon>
        <taxon>Parachlamydiales</taxon>
        <taxon>Candidatus Criblamydiaceae</taxon>
        <taxon>Candidatus Criblamydia</taxon>
    </lineage>
</organism>
<keyword evidence="5" id="KW-0663">Pyridoxal phosphate</keyword>
<reference evidence="10" key="1">
    <citation type="submission" date="2013-12" db="EMBL/GenBank/DDBJ databases">
        <authorList>
            <person name="Linke B."/>
        </authorList>
    </citation>
    <scope>NUCLEOTIDE SEQUENCE [LARGE SCALE GENOMIC DNA]</scope>
    <source>
        <strain evidence="10">CRIB-18</strain>
    </source>
</reference>
<dbReference type="AlphaFoldDB" id="A0A090D1Q7"/>
<dbReference type="RefSeq" id="WP_041017116.1">
    <property type="nucleotide sequence ID" value="NZ_CCEJ010000003.1"/>
</dbReference>
<gene>
    <name evidence="10" type="primary">nifs1</name>
    <name evidence="10" type="ORF">CSEC_0845</name>
</gene>
<evidence type="ECO:0000256" key="6">
    <source>
        <dbReference type="ARBA" id="ARBA00023004"/>
    </source>
</evidence>
<dbReference type="InterPro" id="IPR015424">
    <property type="entry name" value="PyrdxlP-dep_Trfase"/>
</dbReference>
<name>A0A090D1Q7_9BACT</name>
<dbReference type="STRING" id="1437425.CSEC_0845"/>
<keyword evidence="4" id="KW-0479">Metal-binding</keyword>